<name>A0A1F7GZR3_9BACT</name>
<evidence type="ECO:0000256" key="2">
    <source>
        <dbReference type="ARBA" id="ARBA00022692"/>
    </source>
</evidence>
<evidence type="ECO:0000256" key="3">
    <source>
        <dbReference type="ARBA" id="ARBA00022989"/>
    </source>
</evidence>
<proteinExistence type="predicted"/>
<keyword evidence="2 5" id="KW-0812">Transmembrane</keyword>
<organism evidence="6 7">
    <name type="scientific">Candidatus Roizmanbacteria bacterium RIFCSPHIGHO2_02_FULL_38_11</name>
    <dbReference type="NCBI Taxonomy" id="1802039"/>
    <lineage>
        <taxon>Bacteria</taxon>
        <taxon>Candidatus Roizmaniibacteriota</taxon>
    </lineage>
</organism>
<comment type="caution">
    <text evidence="6">The sequence shown here is derived from an EMBL/GenBank/DDBJ whole genome shotgun (WGS) entry which is preliminary data.</text>
</comment>
<evidence type="ECO:0000256" key="1">
    <source>
        <dbReference type="ARBA" id="ARBA00004141"/>
    </source>
</evidence>
<feature type="transmembrane region" description="Helical" evidence="5">
    <location>
        <begin position="62"/>
        <end position="81"/>
    </location>
</feature>
<feature type="transmembrane region" description="Helical" evidence="5">
    <location>
        <begin position="6"/>
        <end position="24"/>
    </location>
</feature>
<evidence type="ECO:0000256" key="5">
    <source>
        <dbReference type="SAM" id="Phobius"/>
    </source>
</evidence>
<dbReference type="InterPro" id="IPR006603">
    <property type="entry name" value="PQ-loop_rpt"/>
</dbReference>
<dbReference type="Proteomes" id="UP000177913">
    <property type="component" value="Unassembled WGS sequence"/>
</dbReference>
<gene>
    <name evidence="6" type="ORF">A3C25_05805</name>
</gene>
<dbReference type="AlphaFoldDB" id="A0A1F7GZR3"/>
<dbReference type="GO" id="GO:0016020">
    <property type="term" value="C:membrane"/>
    <property type="evidence" value="ECO:0007669"/>
    <property type="project" value="UniProtKB-SubCell"/>
</dbReference>
<evidence type="ECO:0000313" key="6">
    <source>
        <dbReference type="EMBL" id="OGK24214.1"/>
    </source>
</evidence>
<protein>
    <recommendedName>
        <fullName evidence="8">MtN3 and saliva related transmembrane protein</fullName>
    </recommendedName>
</protein>
<dbReference type="GO" id="GO:0051119">
    <property type="term" value="F:sugar transmembrane transporter activity"/>
    <property type="evidence" value="ECO:0007669"/>
    <property type="project" value="InterPro"/>
</dbReference>
<evidence type="ECO:0000313" key="7">
    <source>
        <dbReference type="Proteomes" id="UP000177913"/>
    </source>
</evidence>
<accession>A0A1F7GZR3</accession>
<dbReference type="NCBIfam" id="NF037968">
    <property type="entry name" value="SemiSWEET_2"/>
    <property type="match status" value="1"/>
</dbReference>
<dbReference type="Gene3D" id="1.20.1280.290">
    <property type="match status" value="1"/>
</dbReference>
<evidence type="ECO:0000256" key="4">
    <source>
        <dbReference type="ARBA" id="ARBA00023136"/>
    </source>
</evidence>
<dbReference type="EMBL" id="MFZO01000037">
    <property type="protein sequence ID" value="OGK24214.1"/>
    <property type="molecule type" value="Genomic_DNA"/>
</dbReference>
<feature type="transmembrane region" description="Helical" evidence="5">
    <location>
        <begin position="36"/>
        <end position="56"/>
    </location>
</feature>
<dbReference type="Pfam" id="PF04193">
    <property type="entry name" value="PQ-loop"/>
    <property type="match status" value="1"/>
</dbReference>
<keyword evidence="3 5" id="KW-1133">Transmembrane helix</keyword>
<keyword evidence="4 5" id="KW-0472">Membrane</keyword>
<sequence length="84" mass="9339">MDLISMLGYIAGIVSTSTLLPQIYKIWKTKSTNDLALGMVVLGCFGSFLWLVYGILLKSGPIISTNTLILISFTTILFFKLKYK</sequence>
<comment type="subcellular location">
    <subcellularLocation>
        <location evidence="1">Membrane</location>
        <topology evidence="1">Multi-pass membrane protein</topology>
    </subcellularLocation>
</comment>
<reference evidence="6 7" key="1">
    <citation type="journal article" date="2016" name="Nat. Commun.">
        <title>Thousands of microbial genomes shed light on interconnected biogeochemical processes in an aquifer system.</title>
        <authorList>
            <person name="Anantharaman K."/>
            <person name="Brown C.T."/>
            <person name="Hug L.A."/>
            <person name="Sharon I."/>
            <person name="Castelle C.J."/>
            <person name="Probst A.J."/>
            <person name="Thomas B.C."/>
            <person name="Singh A."/>
            <person name="Wilkins M.J."/>
            <person name="Karaoz U."/>
            <person name="Brodie E.L."/>
            <person name="Williams K.H."/>
            <person name="Hubbard S.S."/>
            <person name="Banfield J.F."/>
        </authorList>
    </citation>
    <scope>NUCLEOTIDE SEQUENCE [LARGE SCALE GENOMIC DNA]</scope>
</reference>
<dbReference type="InterPro" id="IPR047662">
    <property type="entry name" value="SemiSWEET"/>
</dbReference>
<evidence type="ECO:0008006" key="8">
    <source>
        <dbReference type="Google" id="ProtNLM"/>
    </source>
</evidence>